<dbReference type="PANTHER" id="PTHR34817">
    <property type="entry name" value="NUCLEOTIDYLTRANSFERASE"/>
    <property type="match status" value="1"/>
</dbReference>
<evidence type="ECO:0000313" key="1">
    <source>
        <dbReference type="EMBL" id="QDX26754.1"/>
    </source>
</evidence>
<dbReference type="KEGG" id="ssua:FPZ54_12535"/>
<protein>
    <submittedName>
        <fullName evidence="1">Nucleotidyltransferase domain-containing protein</fullName>
    </submittedName>
</protein>
<dbReference type="OrthoDB" id="9796845at2"/>
<accession>A0A518RH43</accession>
<dbReference type="Pfam" id="PF10127">
    <property type="entry name" value="RlaP"/>
    <property type="match status" value="1"/>
</dbReference>
<dbReference type="Proteomes" id="UP000318055">
    <property type="component" value="Chromosome"/>
</dbReference>
<dbReference type="EMBL" id="CP042239">
    <property type="protein sequence ID" value="QDX26754.1"/>
    <property type="molecule type" value="Genomic_DNA"/>
</dbReference>
<dbReference type="PANTHER" id="PTHR34817:SF2">
    <property type="entry name" value="NUCLEOTIDYLTRANSFERASE"/>
    <property type="match status" value="1"/>
</dbReference>
<keyword evidence="1" id="KW-0808">Transferase</keyword>
<dbReference type="AlphaFoldDB" id="A0A518RH43"/>
<organism evidence="1 2">
    <name type="scientific">Sphingomonas suaedae</name>
    <dbReference type="NCBI Taxonomy" id="2599297"/>
    <lineage>
        <taxon>Bacteria</taxon>
        <taxon>Pseudomonadati</taxon>
        <taxon>Pseudomonadota</taxon>
        <taxon>Alphaproteobacteria</taxon>
        <taxon>Sphingomonadales</taxon>
        <taxon>Sphingomonadaceae</taxon>
        <taxon>Sphingomonas</taxon>
    </lineage>
</organism>
<gene>
    <name evidence="1" type="ORF">FPZ54_12535</name>
</gene>
<keyword evidence="2" id="KW-1185">Reference proteome</keyword>
<reference evidence="1 2" key="1">
    <citation type="submission" date="2019-07" db="EMBL/GenBank/DDBJ databases">
        <title>Sphingomonas alkalisoli sp. nov., isolated from rhizosphere soil of Suaedae salsa.</title>
        <authorList>
            <person name="Zhang H."/>
            <person name="Xu L."/>
            <person name="Zhang J.-X."/>
            <person name="Sun J.-Q."/>
        </authorList>
    </citation>
    <scope>NUCLEOTIDE SEQUENCE [LARGE SCALE GENOMIC DNA]</scope>
    <source>
        <strain evidence="1 2">XS-10</strain>
    </source>
</reference>
<proteinExistence type="predicted"/>
<sequence length="273" mass="30482">MTVGRNEMITVELNPSIAPDVRREIEHRLSAIEAEEGVRVLMAVESGSRAWGFPSPDSDYDIRFIYVRPRDWYLSLAPGRDVIERPIVDEIDLNGWDIRKAFGLLLKSNAVVSEWIESPIRYRPDDPFVAKFAALADAMLDARALAHHYARLGRTAADRWLDGDGDVAVKKYFYALRPALAIRVLRRHPDRRPPMNLQALVALADLSAQAEAAIAELVAAKARTNERSNGTRVPLLDALIADELGRAAELAVRTPSPIWAARANDLFLELVNQ</sequence>
<evidence type="ECO:0000313" key="2">
    <source>
        <dbReference type="Proteomes" id="UP000318055"/>
    </source>
</evidence>
<name>A0A518RH43_9SPHN</name>
<dbReference type="InterPro" id="IPR018775">
    <property type="entry name" value="RlaP"/>
</dbReference>
<dbReference type="GO" id="GO:0016740">
    <property type="term" value="F:transferase activity"/>
    <property type="evidence" value="ECO:0007669"/>
    <property type="project" value="UniProtKB-KW"/>
</dbReference>